<sequence>MTAAVFLGCYFRHAQVQKSRGVATMELPRFIVVETDCLLRIAKRGEFCQSAESLRSLMAGLVCRGPWPAAWKMLLWLAGDSIAVLDYFAVAGMEGLASKVVGEVIFLWCVASHQRQAWGSDFNLRMTYRSVRV</sequence>
<gene>
    <name evidence="1" type="ORF">P153DRAFT_401953</name>
</gene>
<protein>
    <submittedName>
        <fullName evidence="1">Uncharacterized protein</fullName>
    </submittedName>
</protein>
<dbReference type="Gene3D" id="3.40.50.1100">
    <property type="match status" value="1"/>
</dbReference>
<dbReference type="GeneID" id="54412385"/>
<evidence type="ECO:0000313" key="1">
    <source>
        <dbReference type="EMBL" id="KAF2123475.1"/>
    </source>
</evidence>
<dbReference type="InterPro" id="IPR036052">
    <property type="entry name" value="TrpB-like_PALP_sf"/>
</dbReference>
<reference evidence="1" key="1">
    <citation type="journal article" date="2020" name="Stud. Mycol.">
        <title>101 Dothideomycetes genomes: a test case for predicting lifestyles and emergence of pathogens.</title>
        <authorList>
            <person name="Haridas S."/>
            <person name="Albert R."/>
            <person name="Binder M."/>
            <person name="Bloem J."/>
            <person name="Labutti K."/>
            <person name="Salamov A."/>
            <person name="Andreopoulos B."/>
            <person name="Baker S."/>
            <person name="Barry K."/>
            <person name="Bills G."/>
            <person name="Bluhm B."/>
            <person name="Cannon C."/>
            <person name="Castanera R."/>
            <person name="Culley D."/>
            <person name="Daum C."/>
            <person name="Ezra D."/>
            <person name="Gonzalez J."/>
            <person name="Henrissat B."/>
            <person name="Kuo A."/>
            <person name="Liang C."/>
            <person name="Lipzen A."/>
            <person name="Lutzoni F."/>
            <person name="Magnuson J."/>
            <person name="Mondo S."/>
            <person name="Nolan M."/>
            <person name="Ohm R."/>
            <person name="Pangilinan J."/>
            <person name="Park H.-J."/>
            <person name="Ramirez L."/>
            <person name="Alfaro M."/>
            <person name="Sun H."/>
            <person name="Tritt A."/>
            <person name="Yoshinaga Y."/>
            <person name="Zwiers L.-H."/>
            <person name="Turgeon B."/>
            <person name="Goodwin S."/>
            <person name="Spatafora J."/>
            <person name="Crous P."/>
            <person name="Grigoriev I."/>
        </authorList>
    </citation>
    <scope>NUCLEOTIDE SEQUENCE</scope>
    <source>
        <strain evidence="1">CBS 119687</strain>
    </source>
</reference>
<dbReference type="AlphaFoldDB" id="A0A6A5ZWS4"/>
<keyword evidence="2" id="KW-1185">Reference proteome</keyword>
<proteinExistence type="predicted"/>
<name>A0A6A5ZWS4_9PLEO</name>
<dbReference type="OrthoDB" id="10059875at2759"/>
<dbReference type="RefSeq" id="XP_033517869.1">
    <property type="nucleotide sequence ID" value="XM_033671953.1"/>
</dbReference>
<evidence type="ECO:0000313" key="2">
    <source>
        <dbReference type="Proteomes" id="UP000799771"/>
    </source>
</evidence>
<accession>A0A6A5ZWS4</accession>
<organism evidence="1 2">
    <name type="scientific">Dothidotthia symphoricarpi CBS 119687</name>
    <dbReference type="NCBI Taxonomy" id="1392245"/>
    <lineage>
        <taxon>Eukaryota</taxon>
        <taxon>Fungi</taxon>
        <taxon>Dikarya</taxon>
        <taxon>Ascomycota</taxon>
        <taxon>Pezizomycotina</taxon>
        <taxon>Dothideomycetes</taxon>
        <taxon>Pleosporomycetidae</taxon>
        <taxon>Pleosporales</taxon>
        <taxon>Dothidotthiaceae</taxon>
        <taxon>Dothidotthia</taxon>
    </lineage>
</organism>
<dbReference type="Proteomes" id="UP000799771">
    <property type="component" value="Unassembled WGS sequence"/>
</dbReference>
<dbReference type="EMBL" id="ML977527">
    <property type="protein sequence ID" value="KAF2123475.1"/>
    <property type="molecule type" value="Genomic_DNA"/>
</dbReference>